<dbReference type="EMBL" id="JBHRZS010000006">
    <property type="protein sequence ID" value="MFC3879852.1"/>
    <property type="molecule type" value="Genomic_DNA"/>
</dbReference>
<organism evidence="2 3">
    <name type="scientific">Algoriphagus namhaensis</name>
    <dbReference type="NCBI Taxonomy" id="915353"/>
    <lineage>
        <taxon>Bacteria</taxon>
        <taxon>Pseudomonadati</taxon>
        <taxon>Bacteroidota</taxon>
        <taxon>Cytophagia</taxon>
        <taxon>Cytophagales</taxon>
        <taxon>Cyclobacteriaceae</taxon>
        <taxon>Algoriphagus</taxon>
    </lineage>
</organism>
<dbReference type="Pfam" id="PF15887">
    <property type="entry name" value="Peptidase_Mx"/>
    <property type="match status" value="1"/>
</dbReference>
<comment type="caution">
    <text evidence="2">The sequence shown here is derived from an EMBL/GenBank/DDBJ whole genome shotgun (WGS) entry which is preliminary data.</text>
</comment>
<evidence type="ECO:0000313" key="3">
    <source>
        <dbReference type="Proteomes" id="UP001595805"/>
    </source>
</evidence>
<proteinExistence type="predicted"/>
<evidence type="ECO:0000313" key="2">
    <source>
        <dbReference type="EMBL" id="MFC3879852.1"/>
    </source>
</evidence>
<protein>
    <submittedName>
        <fullName evidence="2">Zinc-binding metallopeptidase</fullName>
    </submittedName>
</protein>
<dbReference type="InterPro" id="IPR031321">
    <property type="entry name" value="UCP012641"/>
</dbReference>
<accession>A0ABV8ASQ4</accession>
<dbReference type="Proteomes" id="UP001595805">
    <property type="component" value="Unassembled WGS sequence"/>
</dbReference>
<dbReference type="PIRSF" id="PIRSF012641">
    <property type="entry name" value="UCP012641"/>
    <property type="match status" value="1"/>
</dbReference>
<name>A0ABV8ASQ4_9BACT</name>
<dbReference type="Gene3D" id="3.40.390.70">
    <property type="match status" value="1"/>
</dbReference>
<sequence length="349" mass="40685">MKVFQCGHCQHPLFFESYSCENCGHESGYRSMDRMMLTFDPAHREQVSDREGIRYKYCKNHHFDVCNWVVPAEEANDFCEACQLNRTIPNLSNEKNLEKWRNLEVAKHRLVYQLQKLGLNLPSKMQDPNGLCFDFVARQHNKSLMTGHASGVITILLREADSVLREQARLQMGEPYRTLIGHLRHEVGHYFWDRLVLPHTELLVEFRTIFGDERKDYGTALAEYYKTGAPVEWQENFISKYATSHPWEDWAETWAHYLHLMDMVETAHFFGLKVDPFHKQKSMRAKVTFDPYGEKSFKKIVNAAVPISFAVNSINRAMGIPDVYPFVINHGVVKKMSFIHSLMLSAQLY</sequence>
<feature type="domain" description="Zinc-ribbon" evidence="1">
    <location>
        <begin position="3"/>
        <end position="93"/>
    </location>
</feature>
<evidence type="ECO:0000259" key="1">
    <source>
        <dbReference type="Pfam" id="PF10005"/>
    </source>
</evidence>
<dbReference type="InterPro" id="IPR011201">
    <property type="entry name" value="Zinc-ribbon_6_bact"/>
</dbReference>
<dbReference type="RefSeq" id="WP_377904664.1">
    <property type="nucleotide sequence ID" value="NZ_JBHRZS010000006.1"/>
</dbReference>
<reference evidence="3" key="1">
    <citation type="journal article" date="2019" name="Int. J. Syst. Evol. Microbiol.">
        <title>The Global Catalogue of Microorganisms (GCM) 10K type strain sequencing project: providing services to taxonomists for standard genome sequencing and annotation.</title>
        <authorList>
            <consortium name="The Broad Institute Genomics Platform"/>
            <consortium name="The Broad Institute Genome Sequencing Center for Infectious Disease"/>
            <person name="Wu L."/>
            <person name="Ma J."/>
        </authorList>
    </citation>
    <scope>NUCLEOTIDE SEQUENCE [LARGE SCALE GENOMIC DNA]</scope>
    <source>
        <strain evidence="3">CCUG 60523</strain>
    </source>
</reference>
<keyword evidence="3" id="KW-1185">Reference proteome</keyword>
<gene>
    <name evidence="2" type="ORF">ACFOSV_06675</name>
</gene>
<dbReference type="Pfam" id="PF10005">
    <property type="entry name" value="Zn_ribbon_DZR_6"/>
    <property type="match status" value="1"/>
</dbReference>